<dbReference type="InterPro" id="IPR011006">
    <property type="entry name" value="CheY-like_superfamily"/>
</dbReference>
<dbReference type="InterPro" id="IPR001789">
    <property type="entry name" value="Sig_transdc_resp-reg_receiver"/>
</dbReference>
<proteinExistence type="predicted"/>
<dbReference type="PROSITE" id="PS50110">
    <property type="entry name" value="RESPONSE_REGULATORY"/>
    <property type="match status" value="1"/>
</dbReference>
<dbReference type="GO" id="GO:0003677">
    <property type="term" value="F:DNA binding"/>
    <property type="evidence" value="ECO:0007669"/>
    <property type="project" value="InterPro"/>
</dbReference>
<gene>
    <name evidence="4" type="ORF">GCM10011343_09350</name>
</gene>
<dbReference type="Gene3D" id="2.40.50.1020">
    <property type="entry name" value="LytTr DNA-binding domain"/>
    <property type="match status" value="1"/>
</dbReference>
<reference evidence="4" key="2">
    <citation type="submission" date="2020-09" db="EMBL/GenBank/DDBJ databases">
        <authorList>
            <person name="Sun Q."/>
            <person name="Zhou Y."/>
        </authorList>
    </citation>
    <scope>NUCLEOTIDE SEQUENCE</scope>
    <source>
        <strain evidence="4">CGMCC 1.12506</strain>
    </source>
</reference>
<reference evidence="4" key="1">
    <citation type="journal article" date="2014" name="Int. J. Syst. Evol. Microbiol.">
        <title>Complete genome sequence of Corynebacterium casei LMG S-19264T (=DSM 44701T), isolated from a smear-ripened cheese.</title>
        <authorList>
            <consortium name="US DOE Joint Genome Institute (JGI-PGF)"/>
            <person name="Walter F."/>
            <person name="Albersmeier A."/>
            <person name="Kalinowski J."/>
            <person name="Ruckert C."/>
        </authorList>
    </citation>
    <scope>NUCLEOTIDE SEQUENCE</scope>
    <source>
        <strain evidence="4">CGMCC 1.12506</strain>
    </source>
</reference>
<evidence type="ECO:0000313" key="4">
    <source>
        <dbReference type="EMBL" id="GGD21021.1"/>
    </source>
</evidence>
<evidence type="ECO:0008006" key="6">
    <source>
        <dbReference type="Google" id="ProtNLM"/>
    </source>
</evidence>
<dbReference type="InterPro" id="IPR007492">
    <property type="entry name" value="LytTR_DNA-bd_dom"/>
</dbReference>
<dbReference type="Pfam" id="PF00072">
    <property type="entry name" value="Response_reg"/>
    <property type="match status" value="1"/>
</dbReference>
<feature type="domain" description="Response regulatory" evidence="2">
    <location>
        <begin position="4"/>
        <end position="122"/>
    </location>
</feature>
<comment type="caution">
    <text evidence="4">The sequence shown here is derived from an EMBL/GenBank/DDBJ whole genome shotgun (WGS) entry which is preliminary data.</text>
</comment>
<dbReference type="PROSITE" id="PS50930">
    <property type="entry name" value="HTH_LYTTR"/>
    <property type="match status" value="1"/>
</dbReference>
<comment type="caution">
    <text evidence="1">Lacks conserved residue(s) required for the propagation of feature annotation.</text>
</comment>
<evidence type="ECO:0000313" key="5">
    <source>
        <dbReference type="Proteomes" id="UP000625735"/>
    </source>
</evidence>
<dbReference type="Proteomes" id="UP000625735">
    <property type="component" value="Unassembled WGS sequence"/>
</dbReference>
<accession>A0A916XYK0</accession>
<dbReference type="PANTHER" id="PTHR37299">
    <property type="entry name" value="TRANSCRIPTIONAL REGULATOR-RELATED"/>
    <property type="match status" value="1"/>
</dbReference>
<evidence type="ECO:0000259" key="2">
    <source>
        <dbReference type="PROSITE" id="PS50110"/>
    </source>
</evidence>
<dbReference type="Gene3D" id="3.40.50.2300">
    <property type="match status" value="1"/>
</dbReference>
<protein>
    <recommendedName>
        <fullName evidence="6">Two component transcriptional regulator, LytTR family</fullName>
    </recommendedName>
</protein>
<dbReference type="PANTHER" id="PTHR37299:SF1">
    <property type="entry name" value="STAGE 0 SPORULATION PROTEIN A HOMOLOG"/>
    <property type="match status" value="1"/>
</dbReference>
<name>A0A916XYK0_9FLAO</name>
<dbReference type="InterPro" id="IPR046947">
    <property type="entry name" value="LytR-like"/>
</dbReference>
<dbReference type="SMART" id="SM00850">
    <property type="entry name" value="LytTR"/>
    <property type="match status" value="1"/>
</dbReference>
<dbReference type="SUPFAM" id="SSF52172">
    <property type="entry name" value="CheY-like"/>
    <property type="match status" value="1"/>
</dbReference>
<feature type="domain" description="HTH LytTR-type" evidence="3">
    <location>
        <begin position="245"/>
        <end position="347"/>
    </location>
</feature>
<evidence type="ECO:0000256" key="1">
    <source>
        <dbReference type="PROSITE-ProRule" id="PRU00169"/>
    </source>
</evidence>
<sequence length="356" mass="40608">MSYSYVIVDDDSKSMLKTQSVMEMFSNFELLGTATSYGAGLDLILDKTPDFVLLEVNPQDKESKLSLQLVSELHRYLKKLPHIIIVSHDQSEAFEAIKHNVLDYLIKPIAPLEIKKTFLRFEKNSESFELGEFKLINSENKNKVEVEATDLISTTEEAVSNEVFSESIQNELAELKQTLKQFIKESGTASKLDLDEIISKVATSLKDQPSVANEMDWSPILDQLQNFSQSAFSPEGTEKNKRNLICIKSYGDYRFLELDDIAFLQADNNSTDITLKNGEQLTAFKTLKYFEENLPGNFYRIHNSYIVNKDYISRIHTGNSICYIKNTKHQIPYSKGFKDNLDLILSDLAGSEFREN</sequence>
<keyword evidence="5" id="KW-1185">Reference proteome</keyword>
<dbReference type="Pfam" id="PF04397">
    <property type="entry name" value="LytTR"/>
    <property type="match status" value="1"/>
</dbReference>
<evidence type="ECO:0000259" key="3">
    <source>
        <dbReference type="PROSITE" id="PS50930"/>
    </source>
</evidence>
<dbReference type="EMBL" id="BMFG01000003">
    <property type="protein sequence ID" value="GGD21021.1"/>
    <property type="molecule type" value="Genomic_DNA"/>
</dbReference>
<organism evidence="4 5">
    <name type="scientific">Flavobacterium orientale</name>
    <dbReference type="NCBI Taxonomy" id="1756020"/>
    <lineage>
        <taxon>Bacteria</taxon>
        <taxon>Pseudomonadati</taxon>
        <taxon>Bacteroidota</taxon>
        <taxon>Flavobacteriia</taxon>
        <taxon>Flavobacteriales</taxon>
        <taxon>Flavobacteriaceae</taxon>
        <taxon>Flavobacterium</taxon>
    </lineage>
</organism>
<dbReference type="AlphaFoldDB" id="A0A916XYK0"/>
<dbReference type="RefSeq" id="WP_262891221.1">
    <property type="nucleotide sequence ID" value="NZ_BMFG01000003.1"/>
</dbReference>
<dbReference type="GO" id="GO:0000156">
    <property type="term" value="F:phosphorelay response regulator activity"/>
    <property type="evidence" value="ECO:0007669"/>
    <property type="project" value="InterPro"/>
</dbReference>